<dbReference type="SMART" id="SM00343">
    <property type="entry name" value="ZnF_C2HC"/>
    <property type="match status" value="1"/>
</dbReference>
<dbReference type="OrthoDB" id="10065209at2759"/>
<dbReference type="PANTHER" id="PTHR19963:SF30">
    <property type="entry name" value="ENDONUCLEASE_EXONUCLEASE_PHOSPHATASE DOMAIN-CONTAINING PROTEIN"/>
    <property type="match status" value="1"/>
</dbReference>
<keyword evidence="5" id="KW-1185">Reference proteome</keyword>
<dbReference type="RefSeq" id="XP_038057836.1">
    <property type="nucleotide sequence ID" value="XM_038201908.1"/>
</dbReference>
<reference evidence="4" key="1">
    <citation type="submission" date="2022-11" db="UniProtKB">
        <authorList>
            <consortium name="EnsemblMetazoa"/>
        </authorList>
    </citation>
    <scope>IDENTIFICATION</scope>
</reference>
<protein>
    <recommendedName>
        <fullName evidence="3">CCHC-type domain-containing protein</fullName>
    </recommendedName>
</protein>
<dbReference type="InterPro" id="IPR036875">
    <property type="entry name" value="Znf_CCHC_sf"/>
</dbReference>
<keyword evidence="1" id="KW-0862">Zinc</keyword>
<dbReference type="SUPFAM" id="SSF57756">
    <property type="entry name" value="Retrovirus zinc finger-like domains"/>
    <property type="match status" value="1"/>
</dbReference>
<keyword evidence="1" id="KW-0863">Zinc-finger</keyword>
<dbReference type="InterPro" id="IPR001878">
    <property type="entry name" value="Znf_CCHC"/>
</dbReference>
<organism evidence="4 5">
    <name type="scientific">Patiria miniata</name>
    <name type="common">Bat star</name>
    <name type="synonym">Asterina miniata</name>
    <dbReference type="NCBI Taxonomy" id="46514"/>
    <lineage>
        <taxon>Eukaryota</taxon>
        <taxon>Metazoa</taxon>
        <taxon>Echinodermata</taxon>
        <taxon>Eleutherozoa</taxon>
        <taxon>Asterozoa</taxon>
        <taxon>Asteroidea</taxon>
        <taxon>Valvatacea</taxon>
        <taxon>Valvatida</taxon>
        <taxon>Asterinidae</taxon>
        <taxon>Patiria</taxon>
    </lineage>
</organism>
<evidence type="ECO:0000256" key="1">
    <source>
        <dbReference type="PROSITE-ProRule" id="PRU00047"/>
    </source>
</evidence>
<sequence length="374" mass="41269">MAEAEAGLVERLVAGLTEAIKSNHKPTTQRAIKLARFNGRPSRAGDPTILEWIDEVDIYCQQCHIPDKEKAQVVYNHLGGLARDEVKCNPSVKGDYKALMRLLNRQFGADETVQSLQKSLYERHQLEDESLMDYSRSLIRLYDRIIEAGSEGEKEGLKGLKDKVLINQFVAGAKNQSMRLELRRLELATPGQSFSALRDAALDLFRDIDRPKVKRSQVRQVGVAPFDDPDEENQGGLNCANDVVEVSVEGVAVRTPSGGQFQKVMQQQTEMMKCIRDQQEQILKQQEQLTTLMEHVIKGSDPKPFNVGQGGRRVVCFRCKRPGHIKANCRFGGSGQSLTASSKSSGGQGQSDGVGSPCNKSTVSGELNTSPPSL</sequence>
<dbReference type="Proteomes" id="UP000887568">
    <property type="component" value="Unplaced"/>
</dbReference>
<dbReference type="GO" id="GO:0008270">
    <property type="term" value="F:zinc ion binding"/>
    <property type="evidence" value="ECO:0007669"/>
    <property type="project" value="UniProtKB-KW"/>
</dbReference>
<accession>A0A914A386</accession>
<dbReference type="EnsemblMetazoa" id="XM_038201908.1">
    <property type="protein sequence ID" value="XP_038057836.1"/>
    <property type="gene ID" value="LOC119729292"/>
</dbReference>
<name>A0A914A386_PATMI</name>
<dbReference type="GeneID" id="119729292"/>
<evidence type="ECO:0000259" key="3">
    <source>
        <dbReference type="PROSITE" id="PS50158"/>
    </source>
</evidence>
<dbReference type="OMA" id="NCANDVV"/>
<feature type="domain" description="CCHC-type" evidence="3">
    <location>
        <begin position="316"/>
        <end position="330"/>
    </location>
</feature>
<dbReference type="PROSITE" id="PS50158">
    <property type="entry name" value="ZF_CCHC"/>
    <property type="match status" value="1"/>
</dbReference>
<dbReference type="GO" id="GO:0003676">
    <property type="term" value="F:nucleic acid binding"/>
    <property type="evidence" value="ECO:0007669"/>
    <property type="project" value="InterPro"/>
</dbReference>
<evidence type="ECO:0000313" key="4">
    <source>
        <dbReference type="EnsemblMetazoa" id="XP_038057836.1"/>
    </source>
</evidence>
<evidence type="ECO:0000256" key="2">
    <source>
        <dbReference type="SAM" id="MobiDB-lite"/>
    </source>
</evidence>
<dbReference type="AlphaFoldDB" id="A0A914A386"/>
<keyword evidence="1" id="KW-0479">Metal-binding</keyword>
<proteinExistence type="predicted"/>
<dbReference type="PANTHER" id="PTHR19963">
    <property type="entry name" value="CCHC-TYPE DOMAIN-CONTAINING PROTEIN"/>
    <property type="match status" value="1"/>
</dbReference>
<evidence type="ECO:0000313" key="5">
    <source>
        <dbReference type="Proteomes" id="UP000887568"/>
    </source>
</evidence>
<feature type="compositionally biased region" description="Polar residues" evidence="2">
    <location>
        <begin position="358"/>
        <end position="374"/>
    </location>
</feature>
<feature type="region of interest" description="Disordered" evidence="2">
    <location>
        <begin position="331"/>
        <end position="374"/>
    </location>
</feature>